<feature type="compositionally biased region" description="Basic and acidic residues" evidence="1">
    <location>
        <begin position="77"/>
        <end position="89"/>
    </location>
</feature>
<name>A0A7J6W405_THATH</name>
<organism evidence="2 3">
    <name type="scientific">Thalictrum thalictroides</name>
    <name type="common">Rue-anemone</name>
    <name type="synonym">Anemone thalictroides</name>
    <dbReference type="NCBI Taxonomy" id="46969"/>
    <lineage>
        <taxon>Eukaryota</taxon>
        <taxon>Viridiplantae</taxon>
        <taxon>Streptophyta</taxon>
        <taxon>Embryophyta</taxon>
        <taxon>Tracheophyta</taxon>
        <taxon>Spermatophyta</taxon>
        <taxon>Magnoliopsida</taxon>
        <taxon>Ranunculales</taxon>
        <taxon>Ranunculaceae</taxon>
        <taxon>Thalictroideae</taxon>
        <taxon>Thalictrum</taxon>
    </lineage>
</organism>
<keyword evidence="3" id="KW-1185">Reference proteome</keyword>
<sequence>MFLDAQSDESDDDIEQGDLVEPMFFNDHIVNEEKVAPVVERFKDKPDAVCTNSGAQTTKGKSTTRKKPTVSSVPLTKNKDKERPRGPSS</sequence>
<reference evidence="2 3" key="1">
    <citation type="submission" date="2020-06" db="EMBL/GenBank/DDBJ databases">
        <title>Transcriptomic and genomic resources for Thalictrum thalictroides and T. hernandezii: Facilitating candidate gene discovery in an emerging model plant lineage.</title>
        <authorList>
            <person name="Arias T."/>
            <person name="Riano-Pachon D.M."/>
            <person name="Di Stilio V.S."/>
        </authorList>
    </citation>
    <scope>NUCLEOTIDE SEQUENCE [LARGE SCALE GENOMIC DNA]</scope>
    <source>
        <strain evidence="3">cv. WT478/WT964</strain>
        <tissue evidence="2">Leaves</tissue>
    </source>
</reference>
<feature type="region of interest" description="Disordered" evidence="1">
    <location>
        <begin position="47"/>
        <end position="89"/>
    </location>
</feature>
<dbReference type="EMBL" id="JABWDY010021848">
    <property type="protein sequence ID" value="KAF5192106.1"/>
    <property type="molecule type" value="Genomic_DNA"/>
</dbReference>
<evidence type="ECO:0000313" key="2">
    <source>
        <dbReference type="EMBL" id="KAF5192106.1"/>
    </source>
</evidence>
<evidence type="ECO:0000313" key="3">
    <source>
        <dbReference type="Proteomes" id="UP000554482"/>
    </source>
</evidence>
<feature type="compositionally biased region" description="Polar residues" evidence="1">
    <location>
        <begin position="50"/>
        <end position="61"/>
    </location>
</feature>
<proteinExistence type="predicted"/>
<comment type="caution">
    <text evidence="2">The sequence shown here is derived from an EMBL/GenBank/DDBJ whole genome shotgun (WGS) entry which is preliminary data.</text>
</comment>
<evidence type="ECO:0000256" key="1">
    <source>
        <dbReference type="SAM" id="MobiDB-lite"/>
    </source>
</evidence>
<dbReference type="AlphaFoldDB" id="A0A7J6W405"/>
<protein>
    <submittedName>
        <fullName evidence="2">Uncharacterized protein</fullName>
    </submittedName>
</protein>
<gene>
    <name evidence="2" type="ORF">FRX31_018307</name>
</gene>
<accession>A0A7J6W405</accession>
<dbReference type="Proteomes" id="UP000554482">
    <property type="component" value="Unassembled WGS sequence"/>
</dbReference>